<dbReference type="SMART" id="SM00014">
    <property type="entry name" value="acidPPc"/>
    <property type="match status" value="1"/>
</dbReference>
<dbReference type="Proteomes" id="UP001230426">
    <property type="component" value="Unassembled WGS sequence"/>
</dbReference>
<evidence type="ECO:0000256" key="7">
    <source>
        <dbReference type="SAM" id="Phobius"/>
    </source>
</evidence>
<comment type="caution">
    <text evidence="9">The sequence shown here is derived from an EMBL/GenBank/DDBJ whole genome shotgun (WGS) entry which is preliminary data.</text>
</comment>
<keyword evidence="4 9" id="KW-0378">Hydrolase</keyword>
<dbReference type="Gene3D" id="1.20.144.10">
    <property type="entry name" value="Phosphatidic acid phosphatase type 2/haloperoxidase"/>
    <property type="match status" value="1"/>
</dbReference>
<organism evidence="9 10">
    <name type="scientific">Streptosporangium brasiliense</name>
    <dbReference type="NCBI Taxonomy" id="47480"/>
    <lineage>
        <taxon>Bacteria</taxon>
        <taxon>Bacillati</taxon>
        <taxon>Actinomycetota</taxon>
        <taxon>Actinomycetes</taxon>
        <taxon>Streptosporangiales</taxon>
        <taxon>Streptosporangiaceae</taxon>
        <taxon>Streptosporangium</taxon>
    </lineage>
</organism>
<evidence type="ECO:0000256" key="5">
    <source>
        <dbReference type="ARBA" id="ARBA00022989"/>
    </source>
</evidence>
<dbReference type="PANTHER" id="PTHR14969:SF62">
    <property type="entry name" value="DECAPRENYLPHOSPHORYL-5-PHOSPHORIBOSE PHOSPHATASE RV3807C-RELATED"/>
    <property type="match status" value="1"/>
</dbReference>
<sequence length="216" mass="23028">MSDQIEDVPDVSAELYREITEFAQSTPPWFQTLAEIGTEAVLLLFAALFLAAWWRARSQDTRTMTLALLAPVATVAAYVISELSKGLMEEDRPCRVLRGVSAIAECPPYGDWSFPSNHATLVAAAAAAMTVAWRRTAPYVLVLAVLGAFSRVFVGVHYPHDVIAGSLLGAVVAPPLMLALTPLLTPLVARLRAGGPLRPALTAAAAADRAGHARRG</sequence>
<keyword evidence="10" id="KW-1185">Reference proteome</keyword>
<dbReference type="PANTHER" id="PTHR14969">
    <property type="entry name" value="SPHINGOSINE-1-PHOSPHATE PHOSPHOHYDROLASE"/>
    <property type="match status" value="1"/>
</dbReference>
<keyword evidence="2" id="KW-1003">Cell membrane</keyword>
<evidence type="ECO:0000313" key="10">
    <source>
        <dbReference type="Proteomes" id="UP001230426"/>
    </source>
</evidence>
<dbReference type="EC" id="3.6.1.27" evidence="9"/>
<reference evidence="9 10" key="1">
    <citation type="submission" date="2023-07" db="EMBL/GenBank/DDBJ databases">
        <title>Sequencing the genomes of 1000 actinobacteria strains.</title>
        <authorList>
            <person name="Klenk H.-P."/>
        </authorList>
    </citation>
    <scope>NUCLEOTIDE SEQUENCE [LARGE SCALE GENOMIC DNA]</scope>
    <source>
        <strain evidence="9 10">DSM 44109</strain>
    </source>
</reference>
<evidence type="ECO:0000313" key="9">
    <source>
        <dbReference type="EMBL" id="MDP9861501.1"/>
    </source>
</evidence>
<evidence type="ECO:0000256" key="4">
    <source>
        <dbReference type="ARBA" id="ARBA00022801"/>
    </source>
</evidence>
<feature type="transmembrane region" description="Helical" evidence="7">
    <location>
        <begin position="164"/>
        <end position="189"/>
    </location>
</feature>
<accession>A0ABT9QXW8</accession>
<evidence type="ECO:0000256" key="2">
    <source>
        <dbReference type="ARBA" id="ARBA00022475"/>
    </source>
</evidence>
<keyword evidence="6 7" id="KW-0472">Membrane</keyword>
<feature type="transmembrane region" description="Helical" evidence="7">
    <location>
        <begin position="36"/>
        <end position="56"/>
    </location>
</feature>
<dbReference type="EMBL" id="JAUSRB010000001">
    <property type="protein sequence ID" value="MDP9861501.1"/>
    <property type="molecule type" value="Genomic_DNA"/>
</dbReference>
<protein>
    <submittedName>
        <fullName evidence="9">Undecaprenyl-diphosphatase</fullName>
        <ecNumber evidence="9">3.6.1.27</ecNumber>
    </submittedName>
</protein>
<comment type="subcellular location">
    <subcellularLocation>
        <location evidence="1">Cell membrane</location>
        <topology evidence="1">Multi-pass membrane protein</topology>
    </subcellularLocation>
</comment>
<feature type="transmembrane region" description="Helical" evidence="7">
    <location>
        <begin position="140"/>
        <end position="158"/>
    </location>
</feature>
<keyword evidence="5 7" id="KW-1133">Transmembrane helix</keyword>
<dbReference type="GO" id="GO:0050380">
    <property type="term" value="F:undecaprenyl-diphosphatase activity"/>
    <property type="evidence" value="ECO:0007669"/>
    <property type="project" value="UniProtKB-EC"/>
</dbReference>
<dbReference type="SUPFAM" id="SSF48317">
    <property type="entry name" value="Acid phosphatase/Vanadium-dependent haloperoxidase"/>
    <property type="match status" value="1"/>
</dbReference>
<evidence type="ECO:0000256" key="3">
    <source>
        <dbReference type="ARBA" id="ARBA00022692"/>
    </source>
</evidence>
<dbReference type="InterPro" id="IPR036938">
    <property type="entry name" value="PAP2/HPO_sf"/>
</dbReference>
<proteinExistence type="predicted"/>
<keyword evidence="3 7" id="KW-0812">Transmembrane</keyword>
<dbReference type="RefSeq" id="WP_306857301.1">
    <property type="nucleotide sequence ID" value="NZ_JAUSRB010000001.1"/>
</dbReference>
<evidence type="ECO:0000256" key="6">
    <source>
        <dbReference type="ARBA" id="ARBA00023136"/>
    </source>
</evidence>
<dbReference type="InterPro" id="IPR000326">
    <property type="entry name" value="PAP2/HPO"/>
</dbReference>
<evidence type="ECO:0000259" key="8">
    <source>
        <dbReference type="SMART" id="SM00014"/>
    </source>
</evidence>
<gene>
    <name evidence="9" type="ORF">J2S55_000760</name>
</gene>
<evidence type="ECO:0000256" key="1">
    <source>
        <dbReference type="ARBA" id="ARBA00004651"/>
    </source>
</evidence>
<name>A0ABT9QXW8_9ACTN</name>
<feature type="domain" description="Phosphatidic acid phosphatase type 2/haloperoxidase" evidence="8">
    <location>
        <begin position="64"/>
        <end position="177"/>
    </location>
</feature>
<dbReference type="Pfam" id="PF01569">
    <property type="entry name" value="PAP2"/>
    <property type="match status" value="1"/>
</dbReference>